<dbReference type="InterPro" id="IPR050330">
    <property type="entry name" value="Bact_OuterMem_StrucFunc"/>
</dbReference>
<evidence type="ECO:0000256" key="1">
    <source>
        <dbReference type="ARBA" id="ARBA00004162"/>
    </source>
</evidence>
<dbReference type="CDD" id="cd07185">
    <property type="entry name" value="OmpA_C-like"/>
    <property type="match status" value="1"/>
</dbReference>
<dbReference type="PROSITE" id="PS51123">
    <property type="entry name" value="OMPA_2"/>
    <property type="match status" value="1"/>
</dbReference>
<dbReference type="GO" id="GO:0005886">
    <property type="term" value="C:plasma membrane"/>
    <property type="evidence" value="ECO:0007669"/>
    <property type="project" value="UniProtKB-SubCell"/>
</dbReference>
<evidence type="ECO:0000256" key="7">
    <source>
        <dbReference type="PROSITE-ProRule" id="PRU00473"/>
    </source>
</evidence>
<sequence length="266" mass="29824">MAYVVHHGGGGAWKVAYADFVTAMMALFIVLWLLNSSEQTKAAVAAYFNNPSIFPGEGRGFLSSDGAIQLHERLQEIQQQQQSQETSQSDAPEVGVSREMMDLDKQFLLNSAQELERMIQNSPQLKEFEGQVSMELTSEGLRIQIHDEEFRPLFDLGSDQLSSDSRKLLDAVAGVLSKLPNPVVVEGHTDSRPFQGNNGITNWELSSERANAARRLLEDNGVDPTRITRVVGFADRKPLDPEKPFSDRNRRISFIVRYQNSEPMNQ</sequence>
<dbReference type="PANTHER" id="PTHR30329:SF21">
    <property type="entry name" value="LIPOPROTEIN YIAD-RELATED"/>
    <property type="match status" value="1"/>
</dbReference>
<dbReference type="Pfam" id="PF00691">
    <property type="entry name" value="OmpA"/>
    <property type="match status" value="1"/>
</dbReference>
<feature type="region of interest" description="Disordered" evidence="8">
    <location>
        <begin position="75"/>
        <end position="94"/>
    </location>
</feature>
<reference evidence="11" key="2">
    <citation type="journal article" date="2021" name="Microbiome">
        <title>Successional dynamics and alternative stable states in a saline activated sludge microbial community over 9 years.</title>
        <authorList>
            <person name="Wang Y."/>
            <person name="Ye J."/>
            <person name="Ju F."/>
            <person name="Liu L."/>
            <person name="Boyd J.A."/>
            <person name="Deng Y."/>
            <person name="Parks D.H."/>
            <person name="Jiang X."/>
            <person name="Yin X."/>
            <person name="Woodcroft B.J."/>
            <person name="Tyson G.W."/>
            <person name="Hugenholtz P."/>
            <person name="Polz M.F."/>
            <person name="Zhang T."/>
        </authorList>
    </citation>
    <scope>NUCLEOTIDE SEQUENCE</scope>
    <source>
        <strain evidence="11">HKST-UBA01</strain>
    </source>
</reference>
<evidence type="ECO:0000256" key="4">
    <source>
        <dbReference type="ARBA" id="ARBA00022692"/>
    </source>
</evidence>
<feature type="domain" description="OmpA-like" evidence="10">
    <location>
        <begin position="141"/>
        <end position="260"/>
    </location>
</feature>
<dbReference type="EMBL" id="JAGQHR010000167">
    <property type="protein sequence ID" value="MCA9727446.1"/>
    <property type="molecule type" value="Genomic_DNA"/>
</dbReference>
<name>A0A956M098_UNCEI</name>
<comment type="subcellular location">
    <subcellularLocation>
        <location evidence="1">Cell membrane</location>
        <topology evidence="1">Single-pass membrane protein</topology>
    </subcellularLocation>
</comment>
<dbReference type="InterPro" id="IPR006665">
    <property type="entry name" value="OmpA-like"/>
</dbReference>
<keyword evidence="6 7" id="KW-0472">Membrane</keyword>
<organism evidence="11 12">
    <name type="scientific">Eiseniibacteriota bacterium</name>
    <dbReference type="NCBI Taxonomy" id="2212470"/>
    <lineage>
        <taxon>Bacteria</taxon>
        <taxon>Candidatus Eiseniibacteriota</taxon>
    </lineage>
</organism>
<dbReference type="Gene3D" id="3.30.1330.60">
    <property type="entry name" value="OmpA-like domain"/>
    <property type="match status" value="1"/>
</dbReference>
<evidence type="ECO:0000256" key="9">
    <source>
        <dbReference type="SAM" id="Phobius"/>
    </source>
</evidence>
<proteinExistence type="inferred from homology"/>
<gene>
    <name evidence="11" type="ORF">KC729_07170</name>
</gene>
<dbReference type="PANTHER" id="PTHR30329">
    <property type="entry name" value="STATOR ELEMENT OF FLAGELLAR MOTOR COMPLEX"/>
    <property type="match status" value="1"/>
</dbReference>
<accession>A0A956M098</accession>
<dbReference type="AlphaFoldDB" id="A0A956M098"/>
<protein>
    <submittedName>
        <fullName evidence="11">OmpA family protein</fullName>
    </submittedName>
</protein>
<reference evidence="11" key="1">
    <citation type="submission" date="2020-04" db="EMBL/GenBank/DDBJ databases">
        <authorList>
            <person name="Zhang T."/>
        </authorList>
    </citation>
    <scope>NUCLEOTIDE SEQUENCE</scope>
    <source>
        <strain evidence="11">HKST-UBA01</strain>
    </source>
</reference>
<keyword evidence="5 9" id="KW-1133">Transmembrane helix</keyword>
<feature type="transmembrane region" description="Helical" evidence="9">
    <location>
        <begin position="15"/>
        <end position="34"/>
    </location>
</feature>
<keyword evidence="4 9" id="KW-0812">Transmembrane</keyword>
<dbReference type="Pfam" id="PF13677">
    <property type="entry name" value="MotB_plug"/>
    <property type="match status" value="1"/>
</dbReference>
<comment type="similarity">
    <text evidence="2">Belongs to the MotB family.</text>
</comment>
<evidence type="ECO:0000256" key="2">
    <source>
        <dbReference type="ARBA" id="ARBA00008914"/>
    </source>
</evidence>
<dbReference type="SUPFAM" id="SSF103088">
    <property type="entry name" value="OmpA-like"/>
    <property type="match status" value="1"/>
</dbReference>
<evidence type="ECO:0000313" key="11">
    <source>
        <dbReference type="EMBL" id="MCA9727446.1"/>
    </source>
</evidence>
<dbReference type="InterPro" id="IPR025713">
    <property type="entry name" value="MotB-like_N_dom"/>
</dbReference>
<feature type="compositionally biased region" description="Low complexity" evidence="8">
    <location>
        <begin position="76"/>
        <end position="89"/>
    </location>
</feature>
<evidence type="ECO:0000313" key="12">
    <source>
        <dbReference type="Proteomes" id="UP000697710"/>
    </source>
</evidence>
<dbReference type="InterPro" id="IPR036737">
    <property type="entry name" value="OmpA-like_sf"/>
</dbReference>
<evidence type="ECO:0000259" key="10">
    <source>
        <dbReference type="PROSITE" id="PS51123"/>
    </source>
</evidence>
<comment type="caution">
    <text evidence="11">The sequence shown here is derived from an EMBL/GenBank/DDBJ whole genome shotgun (WGS) entry which is preliminary data.</text>
</comment>
<evidence type="ECO:0000256" key="8">
    <source>
        <dbReference type="SAM" id="MobiDB-lite"/>
    </source>
</evidence>
<evidence type="ECO:0000256" key="5">
    <source>
        <dbReference type="ARBA" id="ARBA00022989"/>
    </source>
</evidence>
<evidence type="ECO:0000256" key="3">
    <source>
        <dbReference type="ARBA" id="ARBA00022475"/>
    </source>
</evidence>
<dbReference type="Proteomes" id="UP000697710">
    <property type="component" value="Unassembled WGS sequence"/>
</dbReference>
<keyword evidence="3" id="KW-1003">Cell membrane</keyword>
<evidence type="ECO:0000256" key="6">
    <source>
        <dbReference type="ARBA" id="ARBA00023136"/>
    </source>
</evidence>